<dbReference type="PROSITE" id="PS50802">
    <property type="entry name" value="OTU"/>
    <property type="match status" value="1"/>
</dbReference>
<dbReference type="PANTHER" id="PTHR34863:SF1">
    <property type="entry name" value="OTU DOMAIN-CONTAINING PROTEIN"/>
    <property type="match status" value="1"/>
</dbReference>
<evidence type="ECO:0000259" key="3">
    <source>
        <dbReference type="PROSITE" id="PS50802"/>
    </source>
</evidence>
<dbReference type="Pfam" id="PF02338">
    <property type="entry name" value="OTU"/>
    <property type="match status" value="1"/>
</dbReference>
<feature type="region of interest" description="Disordered" evidence="1">
    <location>
        <begin position="517"/>
        <end position="607"/>
    </location>
</feature>
<sequence length="954" mass="107499">MLGSWVGQSLLALAFFCLSQPSLAEGGRRSTQVQAGQPCTQPIIKDHDTFKDWVYLAQCTVMLKVPPQFKTPLLEALKNKSLVIDPSPWPTAFITGNQLVSTKFLVDALEATGCKSVRAQAYGMKQPLSLPHTGFNLGNTNHHLASLNNFDLGKNYSDPLINLLKPKNPHLPGIQLYPMLLPIGEDYGSVNMSITHEGEVYRIKAYPRLIHHLKAQAGNHMLNPPSLVLTCRRRRTSFVKYLSTMTKAERVRLGSIRLEVTVQARTLQEAIRKVSHTPFLNANEFLNPSFPLTKPYQLQVKGVGKEQYLINARDMLAKTDSKRAFSGDDHNKPSKEVQQIIIDLFNSIGWNMGRRRPTSFRAADPWWEEVTALNVQLQDVSEPPAISLDHIQGVPATSKLFKAVRNQLPCHNCYYLGPMYNLDGGQGQFRVRCRRCRATLNQHKFRAYLARLVDDKKVTLDLEAFNIRPPPPPQLNRTLPGEAPLPDVLSEDEELEGMEEEEEMVPSDHDMLISEDEDQGLNLPPSDEDELAEDEVHLSTDEEEQPAPAIRRSSRTSRARISLADIDMEDETDAGPQQALPPTKASTSAPVKPKTKAPPKRQARLGDLAALRPYVLIEVPHTPDNRPRVVLRMTESPEPTPQAESEDVTMEDPQAELDLQRQEEQELRQQQEAEKKREAQAALDKHREEQALIQAEAARLKHQQREARAAQMAAEQRKRDLATLKETKMKALRLKEAMEQEKLKKQLEQEKAKDLKRAKEVQLEKQRRADRAKAKGGSPNVSFTLPEKYKAPGRPDLLPLGGGLALTSKETILKDFHFIKTNNSVLGDGNCQFRVMSQHLYGTQAMHALVRQKVVSHLRANPSLILHFAAAGDSHLSAEEYLQEMAKNKTWGDEITLAAMAEAYRCSIFVLSCITPVSSTQRRYITSIYPDGAQGPHYGFYYVQNSRHYMPLYF</sequence>
<dbReference type="Gene3D" id="3.90.70.80">
    <property type="match status" value="1"/>
</dbReference>
<feature type="compositionally biased region" description="Acidic residues" evidence="1">
    <location>
        <begin position="644"/>
        <end position="655"/>
    </location>
</feature>
<dbReference type="CDD" id="cd22744">
    <property type="entry name" value="OTU"/>
    <property type="match status" value="1"/>
</dbReference>
<feature type="compositionally biased region" description="Basic and acidic residues" evidence="1">
    <location>
        <begin position="658"/>
        <end position="682"/>
    </location>
</feature>
<dbReference type="InterPro" id="IPR003323">
    <property type="entry name" value="OTU_dom"/>
</dbReference>
<dbReference type="EMBL" id="OOIP01000005">
    <property type="protein sequence ID" value="SPO37042.1"/>
    <property type="molecule type" value="Genomic_DNA"/>
</dbReference>
<feature type="region of interest" description="Disordered" evidence="1">
    <location>
        <begin position="758"/>
        <end position="788"/>
    </location>
</feature>
<feature type="region of interest" description="Disordered" evidence="1">
    <location>
        <begin position="621"/>
        <end position="682"/>
    </location>
</feature>
<feature type="compositionally biased region" description="Basic and acidic residues" evidence="1">
    <location>
        <begin position="758"/>
        <end position="773"/>
    </location>
</feature>
<gene>
    <name evidence="4" type="ORF">PSFLO_00783</name>
    <name evidence="5" type="ORF">PSFLO_02514</name>
</gene>
<dbReference type="InterPro" id="IPR038765">
    <property type="entry name" value="Papain-like_cys_pep_sf"/>
</dbReference>
<protein>
    <recommendedName>
        <fullName evidence="3">OTU domain-containing protein</fullName>
    </recommendedName>
</protein>
<dbReference type="Proteomes" id="UP000323386">
    <property type="component" value="Unassembled WGS sequence"/>
</dbReference>
<evidence type="ECO:0000313" key="6">
    <source>
        <dbReference type="Proteomes" id="UP000323386"/>
    </source>
</evidence>
<feature type="domain" description="OTU" evidence="3">
    <location>
        <begin position="820"/>
        <end position="954"/>
    </location>
</feature>
<feature type="compositionally biased region" description="Basic residues" evidence="1">
    <location>
        <begin position="593"/>
        <end position="603"/>
    </location>
</feature>
<evidence type="ECO:0000313" key="5">
    <source>
        <dbReference type="EMBL" id="SPO37042.1"/>
    </source>
</evidence>
<dbReference type="OrthoDB" id="2564822at2759"/>
<feature type="signal peptide" evidence="2">
    <location>
        <begin position="1"/>
        <end position="24"/>
    </location>
</feature>
<keyword evidence="6" id="KW-1185">Reference proteome</keyword>
<proteinExistence type="predicted"/>
<keyword evidence="2" id="KW-0732">Signal</keyword>
<dbReference type="AlphaFoldDB" id="A0A5C3EY65"/>
<evidence type="ECO:0000256" key="1">
    <source>
        <dbReference type="SAM" id="MobiDB-lite"/>
    </source>
</evidence>
<name>A0A5C3EY65_9BASI</name>
<evidence type="ECO:0000256" key="2">
    <source>
        <dbReference type="SAM" id="SignalP"/>
    </source>
</evidence>
<evidence type="ECO:0000313" key="4">
    <source>
        <dbReference type="EMBL" id="SPO35312.1"/>
    </source>
</evidence>
<feature type="chain" id="PRO_5033475540" description="OTU domain-containing protein" evidence="2">
    <location>
        <begin position="25"/>
        <end position="954"/>
    </location>
</feature>
<dbReference type="EMBL" id="OOIP01000002">
    <property type="protein sequence ID" value="SPO35312.1"/>
    <property type="molecule type" value="Genomic_DNA"/>
</dbReference>
<accession>A0A5C3EY65</accession>
<organism evidence="5 6">
    <name type="scientific">Pseudozyma flocculosa</name>
    <dbReference type="NCBI Taxonomy" id="84751"/>
    <lineage>
        <taxon>Eukaryota</taxon>
        <taxon>Fungi</taxon>
        <taxon>Dikarya</taxon>
        <taxon>Basidiomycota</taxon>
        <taxon>Ustilaginomycotina</taxon>
        <taxon>Ustilaginomycetes</taxon>
        <taxon>Ustilaginales</taxon>
        <taxon>Ustilaginaceae</taxon>
        <taxon>Pseudozyma</taxon>
    </lineage>
</organism>
<reference evidence="5 6" key="1">
    <citation type="submission" date="2018-03" db="EMBL/GenBank/DDBJ databases">
        <authorList>
            <person name="Guldener U."/>
        </authorList>
    </citation>
    <scope>NUCLEOTIDE SEQUENCE [LARGE SCALE GENOMIC DNA]</scope>
    <source>
        <strain evidence="5 6">DAOM196992</strain>
    </source>
</reference>
<dbReference type="SUPFAM" id="SSF54001">
    <property type="entry name" value="Cysteine proteinases"/>
    <property type="match status" value="1"/>
</dbReference>
<dbReference type="PANTHER" id="PTHR34863">
    <property type="entry name" value="EXPRESSED PROTEIN"/>
    <property type="match status" value="1"/>
</dbReference>